<dbReference type="AlphaFoldDB" id="A0AAJ6B2F9"/>
<feature type="transmembrane region" description="Helical" evidence="1">
    <location>
        <begin position="269"/>
        <end position="289"/>
    </location>
</feature>
<evidence type="ECO:0000256" key="1">
    <source>
        <dbReference type="SAM" id="Phobius"/>
    </source>
</evidence>
<sequence>MREAVSNVLLPGRGVWFIAATLLAGTLVAGHGAGTWLDLQGDLETQISEGRSTVDMVLPDGGQIHRPSCDALASMKGVARAGAIVELGRRPYPQLGESIRTVAVSRSLLPELTTARAAVGSALWTGVGSLHLLVPQGEPLHAASGPTYESALGLSSAVAIPLEPPVSTVTSCTVQLERYADVKLMIPRLIAAVSVTGGDVAASARLTAPFDLIGQYLGRLDRYLFVVGGILGGLVAAGRYALRGSELAAYRFAGATRADLAVILSLEQALMAGFFVIGGLGVCAILPIGDARLVIGAWAVLGGLAWWSSANVGALRVVFANPMILAKDR</sequence>
<name>A0AAJ6B2F9_9MICO</name>
<keyword evidence="1" id="KW-1133">Transmembrane helix</keyword>
<keyword evidence="1" id="KW-0812">Transmembrane</keyword>
<protein>
    <submittedName>
        <fullName evidence="2">Uncharacterized protein</fullName>
    </submittedName>
</protein>
<organism evidence="2 3">
    <name type="scientific">Candidatus Microbacterium phytovorans</name>
    <dbReference type="NCBI Taxonomy" id="3121374"/>
    <lineage>
        <taxon>Bacteria</taxon>
        <taxon>Bacillati</taxon>
        <taxon>Actinomycetota</taxon>
        <taxon>Actinomycetes</taxon>
        <taxon>Micrococcales</taxon>
        <taxon>Microbacteriaceae</taxon>
        <taxon>Microbacterium</taxon>
    </lineage>
</organism>
<keyword evidence="1" id="KW-0472">Membrane</keyword>
<feature type="transmembrane region" description="Helical" evidence="1">
    <location>
        <begin position="15"/>
        <end position="37"/>
    </location>
</feature>
<proteinExistence type="predicted"/>
<dbReference type="Proteomes" id="UP001213972">
    <property type="component" value="Chromosome"/>
</dbReference>
<feature type="transmembrane region" description="Helical" evidence="1">
    <location>
        <begin position="223"/>
        <end position="242"/>
    </location>
</feature>
<dbReference type="EMBL" id="CP119321">
    <property type="protein sequence ID" value="WEK12815.1"/>
    <property type="molecule type" value="Genomic_DNA"/>
</dbReference>
<evidence type="ECO:0000313" key="2">
    <source>
        <dbReference type="EMBL" id="WEK12815.1"/>
    </source>
</evidence>
<feature type="transmembrane region" description="Helical" evidence="1">
    <location>
        <begin position="295"/>
        <end position="319"/>
    </location>
</feature>
<gene>
    <name evidence="2" type="ORF">P0Y48_10110</name>
</gene>
<accession>A0AAJ6B2F9</accession>
<evidence type="ECO:0000313" key="3">
    <source>
        <dbReference type="Proteomes" id="UP001213972"/>
    </source>
</evidence>
<reference evidence="2" key="1">
    <citation type="submission" date="2023-03" db="EMBL/GenBank/DDBJ databases">
        <title>Andean soil-derived lignocellulolytic bacterial consortium as a source of novel taxa and putative plastic-active enzymes.</title>
        <authorList>
            <person name="Diaz-Garcia L."/>
            <person name="Chuvochina M."/>
            <person name="Feuerriegel G."/>
            <person name="Bunk B."/>
            <person name="Sproer C."/>
            <person name="Streit W.R."/>
            <person name="Rodriguez L.M."/>
            <person name="Overmann J."/>
            <person name="Jimenez D.J."/>
        </authorList>
    </citation>
    <scope>NUCLEOTIDE SEQUENCE</scope>
    <source>
        <strain evidence="2">MAG 4610</strain>
    </source>
</reference>